<dbReference type="RefSeq" id="WP_100288573.1">
    <property type="nucleotide sequence ID" value="NZ_PHHA01000009.1"/>
</dbReference>
<comment type="caution">
    <text evidence="8">The sequence shown here is derived from an EMBL/GenBank/DDBJ whole genome shotgun (WGS) entry which is preliminary data.</text>
</comment>
<feature type="domain" description="CRISPR type III-associated protein" evidence="7">
    <location>
        <begin position="12"/>
        <end position="163"/>
    </location>
</feature>
<name>A0A2M8S3D6_9PAST</name>
<evidence type="ECO:0000256" key="1">
    <source>
        <dbReference type="ARBA" id="ARBA00003088"/>
    </source>
</evidence>
<dbReference type="PANTHER" id="PTHR38007">
    <property type="entry name" value="CRISPR SYSTEM CMS PROTEIN CSM5"/>
    <property type="match status" value="1"/>
</dbReference>
<accession>A0A2M8S3D6</accession>
<dbReference type="AlphaFoldDB" id="A0A2M8S3D6"/>
<evidence type="ECO:0000256" key="5">
    <source>
        <dbReference type="ARBA" id="ARBA00023118"/>
    </source>
</evidence>
<comment type="function">
    <text evidence="1">This subunit might be involved in maturation of a crRNA intermediate to its mature form.</text>
</comment>
<dbReference type="NCBIfam" id="TIGR01899">
    <property type="entry name" value="cas_TM1807_csm5"/>
    <property type="match status" value="1"/>
</dbReference>
<comment type="similarity">
    <text evidence="2">Belongs to the CRISPR-associated Csm5 family.</text>
</comment>
<evidence type="ECO:0000313" key="9">
    <source>
        <dbReference type="Proteomes" id="UP000229329"/>
    </source>
</evidence>
<dbReference type="InterPro" id="IPR010173">
    <property type="entry name" value="CRISPR-assoc_Csm5"/>
</dbReference>
<organism evidence="8 9">
    <name type="scientific">Conservatibacter flavescens</name>
    <dbReference type="NCBI Taxonomy" id="28161"/>
    <lineage>
        <taxon>Bacteria</taxon>
        <taxon>Pseudomonadati</taxon>
        <taxon>Pseudomonadota</taxon>
        <taxon>Gammaproteobacteria</taxon>
        <taxon>Pasteurellales</taxon>
        <taxon>Pasteurellaceae</taxon>
        <taxon>Conservatibacter</taxon>
    </lineage>
</organism>
<gene>
    <name evidence="8" type="primary">csm5</name>
    <name evidence="8" type="ORF">CVP05_05490</name>
</gene>
<reference evidence="8 9" key="1">
    <citation type="submission" date="2017-11" db="EMBL/GenBank/DDBJ databases">
        <title>Reclassification of Bisgaard taxon 7 as Conservatibacter flavescens gen. nov., sp. nov.</title>
        <authorList>
            <person name="Christensen H."/>
        </authorList>
    </citation>
    <scope>NUCLEOTIDE SEQUENCE [LARGE SCALE GENOMIC DNA]</scope>
    <source>
        <strain evidence="8 9">7_4</strain>
    </source>
</reference>
<keyword evidence="4" id="KW-0694">RNA-binding</keyword>
<evidence type="ECO:0000256" key="6">
    <source>
        <dbReference type="ARBA" id="ARBA00031720"/>
    </source>
</evidence>
<proteinExistence type="inferred from homology"/>
<sequence>MDKFLQHHRIYLTPITPIHIGCGEDFEPTNYVIDDGVLYHFNLSKLIFSPEKKKELLSIANSEDNNSLLRLQKFFSNHKNEGIAAAYYYTSVPTNIERELSEKLGKVSHQEKNGNKVISELAIERNTYLPYQGLAYIPGSSFKGAVVTAFLDYYHKEKYNNKKYFDAVYTMTTRSGKERQFI</sequence>
<dbReference type="PANTHER" id="PTHR38007:SF1">
    <property type="entry name" value="CRISPR SYSTEM CMS PROTEIN CSM5"/>
    <property type="match status" value="1"/>
</dbReference>
<evidence type="ECO:0000256" key="4">
    <source>
        <dbReference type="ARBA" id="ARBA00022884"/>
    </source>
</evidence>
<evidence type="ECO:0000259" key="7">
    <source>
        <dbReference type="Pfam" id="PF03787"/>
    </source>
</evidence>
<evidence type="ECO:0000313" key="8">
    <source>
        <dbReference type="EMBL" id="PJG85617.1"/>
    </source>
</evidence>
<dbReference type="OrthoDB" id="24360at2"/>
<keyword evidence="9" id="KW-1185">Reference proteome</keyword>
<dbReference type="InterPro" id="IPR005537">
    <property type="entry name" value="RAMP_III_fam"/>
</dbReference>
<protein>
    <recommendedName>
        <fullName evidence="3">CRISPR system Cms protein Csm5</fullName>
    </recommendedName>
    <alternativeName>
        <fullName evidence="6">CRISPR type III A-associated protein Csm5</fullName>
    </alternativeName>
</protein>
<dbReference type="GO" id="GO:0003723">
    <property type="term" value="F:RNA binding"/>
    <property type="evidence" value="ECO:0007669"/>
    <property type="project" value="UniProtKB-KW"/>
</dbReference>
<dbReference type="EMBL" id="PHHA01000009">
    <property type="protein sequence ID" value="PJG85617.1"/>
    <property type="molecule type" value="Genomic_DNA"/>
</dbReference>
<dbReference type="Pfam" id="PF03787">
    <property type="entry name" value="RAMPs"/>
    <property type="match status" value="1"/>
</dbReference>
<keyword evidence="5" id="KW-0051">Antiviral defense</keyword>
<dbReference type="GO" id="GO:0051607">
    <property type="term" value="P:defense response to virus"/>
    <property type="evidence" value="ECO:0007669"/>
    <property type="project" value="UniProtKB-KW"/>
</dbReference>
<dbReference type="Proteomes" id="UP000229329">
    <property type="component" value="Unassembled WGS sequence"/>
</dbReference>
<evidence type="ECO:0000256" key="3">
    <source>
        <dbReference type="ARBA" id="ARBA00016113"/>
    </source>
</evidence>
<evidence type="ECO:0000256" key="2">
    <source>
        <dbReference type="ARBA" id="ARBA00006680"/>
    </source>
</evidence>